<feature type="domain" description="GP-PDE" evidence="8">
    <location>
        <begin position="43"/>
        <end position="368"/>
    </location>
</feature>
<dbReference type="EMBL" id="JACJIA010000010">
    <property type="protein sequence ID" value="MBA8954894.1"/>
    <property type="molecule type" value="Genomic_DNA"/>
</dbReference>
<keyword evidence="3 7" id="KW-0732">Signal</keyword>
<evidence type="ECO:0000256" key="4">
    <source>
        <dbReference type="ARBA" id="ARBA00022798"/>
    </source>
</evidence>
<comment type="caution">
    <text evidence="9">The sequence shown here is derived from an EMBL/GenBank/DDBJ whole genome shotgun (WGS) entry which is preliminary data.</text>
</comment>
<keyword evidence="10" id="KW-1185">Reference proteome</keyword>
<dbReference type="Pfam" id="PF03009">
    <property type="entry name" value="GDPD"/>
    <property type="match status" value="1"/>
</dbReference>
<evidence type="ECO:0000256" key="7">
    <source>
        <dbReference type="SAM" id="SignalP"/>
    </source>
</evidence>
<dbReference type="EC" id="3.1.4.46" evidence="2"/>
<dbReference type="CDD" id="cd08602">
    <property type="entry name" value="GDPD_ScGlpQ1_like"/>
    <property type="match status" value="1"/>
</dbReference>
<evidence type="ECO:0000256" key="1">
    <source>
        <dbReference type="ARBA" id="ARBA00007277"/>
    </source>
</evidence>
<dbReference type="InterPro" id="IPR030395">
    <property type="entry name" value="GP_PDE_dom"/>
</dbReference>
<comment type="catalytic activity">
    <reaction evidence="6">
        <text>a sn-glycero-3-phosphodiester + H2O = an alcohol + sn-glycerol 3-phosphate + H(+)</text>
        <dbReference type="Rhea" id="RHEA:12969"/>
        <dbReference type="ChEBI" id="CHEBI:15377"/>
        <dbReference type="ChEBI" id="CHEBI:15378"/>
        <dbReference type="ChEBI" id="CHEBI:30879"/>
        <dbReference type="ChEBI" id="CHEBI:57597"/>
        <dbReference type="ChEBI" id="CHEBI:83408"/>
        <dbReference type="EC" id="3.1.4.46"/>
    </reaction>
</comment>
<keyword evidence="4" id="KW-0319">Glycerol metabolism</keyword>
<dbReference type="GO" id="GO:0008889">
    <property type="term" value="F:glycerophosphodiester phosphodiesterase activity"/>
    <property type="evidence" value="ECO:0007669"/>
    <property type="project" value="UniProtKB-EC"/>
</dbReference>
<dbReference type="PROSITE" id="PS51704">
    <property type="entry name" value="GP_PDE"/>
    <property type="match status" value="1"/>
</dbReference>
<dbReference type="RefSeq" id="WP_182846923.1">
    <property type="nucleotide sequence ID" value="NZ_BAAALP010000020.1"/>
</dbReference>
<dbReference type="GO" id="GO:0006071">
    <property type="term" value="P:glycerol metabolic process"/>
    <property type="evidence" value="ECO:0007669"/>
    <property type="project" value="UniProtKB-KW"/>
</dbReference>
<gene>
    <name evidence="9" type="ORF">HNR61_006551</name>
</gene>
<dbReference type="SUPFAM" id="SSF51695">
    <property type="entry name" value="PLC-like phosphodiesterases"/>
    <property type="match status" value="1"/>
</dbReference>
<evidence type="ECO:0000256" key="2">
    <source>
        <dbReference type="ARBA" id="ARBA00012247"/>
    </source>
</evidence>
<protein>
    <recommendedName>
        <fullName evidence="2">glycerophosphodiester phosphodiesterase</fullName>
        <ecNumber evidence="2">3.1.4.46</ecNumber>
    </recommendedName>
</protein>
<evidence type="ECO:0000256" key="5">
    <source>
        <dbReference type="ARBA" id="ARBA00022801"/>
    </source>
</evidence>
<evidence type="ECO:0000313" key="9">
    <source>
        <dbReference type="EMBL" id="MBA8954894.1"/>
    </source>
</evidence>
<dbReference type="PANTHER" id="PTHR43620">
    <property type="entry name" value="GLYCEROPHOSPHORYL DIESTER PHOSPHODIESTERASE"/>
    <property type="match status" value="1"/>
</dbReference>
<dbReference type="AlphaFoldDB" id="A0A7W3LV91"/>
<reference evidence="9 10" key="1">
    <citation type="submission" date="2020-08" db="EMBL/GenBank/DDBJ databases">
        <title>Genomic Encyclopedia of Type Strains, Phase IV (KMG-IV): sequencing the most valuable type-strain genomes for metagenomic binning, comparative biology and taxonomic classification.</title>
        <authorList>
            <person name="Goeker M."/>
        </authorList>
    </citation>
    <scope>NUCLEOTIDE SEQUENCE [LARGE SCALE GENOMIC DNA]</scope>
    <source>
        <strain evidence="9 10">DSM 44197</strain>
    </source>
</reference>
<sequence length="374" mass="41183">MPVARRGRRTALLAAAAALLPLLAAVGPAQAAPPEHGVGARGPLVVGHRGAPGYRPEHTLASYELAVRMNADYIEPDLVPTKDGELVARHENEIGGTTDVASRPEFADRKKTKTIDGAKVTGWFTEDFTLRELKTLRAVERIPAVRRHSTLYNGRYQVPTLQEVIDLAKRLSRQHHRRIGIFPETKHPTYFRSIGLPLEERVIRVLKRNGMDHRDGRAIVQSFEPTSLKIMNRGLRVPLLQAISTSGAPYDTVASGKGPTFNDMVAPAGLKEISTYADMIGPEKTRVIPNRADGTMGTPTPLVRDAHAAGLKVIVYTFRNENQFLPRDLRVGTSPGDYGQAFREYAAFYRTGIDGVWSDNPDTAVEAREDVRGN</sequence>
<proteinExistence type="inferred from homology"/>
<keyword evidence="5 9" id="KW-0378">Hydrolase</keyword>
<evidence type="ECO:0000259" key="8">
    <source>
        <dbReference type="PROSITE" id="PS51704"/>
    </source>
</evidence>
<feature type="signal peptide" evidence="7">
    <location>
        <begin position="1"/>
        <end position="31"/>
    </location>
</feature>
<evidence type="ECO:0000256" key="6">
    <source>
        <dbReference type="ARBA" id="ARBA00047512"/>
    </source>
</evidence>
<dbReference type="PANTHER" id="PTHR43620:SF7">
    <property type="entry name" value="GLYCEROPHOSPHODIESTER PHOSPHODIESTERASE GDPD5-RELATED"/>
    <property type="match status" value="1"/>
</dbReference>
<dbReference type="InterPro" id="IPR017946">
    <property type="entry name" value="PLC-like_Pdiesterase_TIM-brl"/>
</dbReference>
<evidence type="ECO:0000313" key="10">
    <source>
        <dbReference type="Proteomes" id="UP000572680"/>
    </source>
</evidence>
<accession>A0A7W3LV91</accession>
<comment type="similarity">
    <text evidence="1">Belongs to the glycerophosphoryl diester phosphodiesterase family.</text>
</comment>
<dbReference type="Gene3D" id="3.20.20.190">
    <property type="entry name" value="Phosphatidylinositol (PI) phosphodiesterase"/>
    <property type="match status" value="1"/>
</dbReference>
<dbReference type="Proteomes" id="UP000572680">
    <property type="component" value="Unassembled WGS sequence"/>
</dbReference>
<evidence type="ECO:0000256" key="3">
    <source>
        <dbReference type="ARBA" id="ARBA00022729"/>
    </source>
</evidence>
<feature type="chain" id="PRO_5030735029" description="glycerophosphodiester phosphodiesterase" evidence="7">
    <location>
        <begin position="32"/>
        <end position="374"/>
    </location>
</feature>
<dbReference type="GO" id="GO:0042597">
    <property type="term" value="C:periplasmic space"/>
    <property type="evidence" value="ECO:0007669"/>
    <property type="project" value="TreeGrafter"/>
</dbReference>
<dbReference type="PROSITE" id="PS51318">
    <property type="entry name" value="TAT"/>
    <property type="match status" value="1"/>
</dbReference>
<dbReference type="InterPro" id="IPR006311">
    <property type="entry name" value="TAT_signal"/>
</dbReference>
<organism evidence="9 10">
    <name type="scientific">Actinomadura namibiensis</name>
    <dbReference type="NCBI Taxonomy" id="182080"/>
    <lineage>
        <taxon>Bacteria</taxon>
        <taxon>Bacillati</taxon>
        <taxon>Actinomycetota</taxon>
        <taxon>Actinomycetes</taxon>
        <taxon>Streptosporangiales</taxon>
        <taxon>Thermomonosporaceae</taxon>
        <taxon>Actinomadura</taxon>
    </lineage>
</organism>
<name>A0A7W3LV91_ACTNM</name>
<dbReference type="GO" id="GO:0006629">
    <property type="term" value="P:lipid metabolic process"/>
    <property type="evidence" value="ECO:0007669"/>
    <property type="project" value="InterPro"/>
</dbReference>